<dbReference type="GO" id="GO:0003700">
    <property type="term" value="F:DNA-binding transcription factor activity"/>
    <property type="evidence" value="ECO:0007669"/>
    <property type="project" value="TreeGrafter"/>
</dbReference>
<dbReference type="OrthoDB" id="5584941at2"/>
<dbReference type="GO" id="GO:0005829">
    <property type="term" value="C:cytosol"/>
    <property type="evidence" value="ECO:0007669"/>
    <property type="project" value="TreeGrafter"/>
</dbReference>
<dbReference type="CDD" id="cd00093">
    <property type="entry name" value="HTH_XRE"/>
    <property type="match status" value="1"/>
</dbReference>
<dbReference type="EMBL" id="AM420293">
    <property type="protein sequence ID" value="CAM03414.1"/>
    <property type="molecule type" value="Genomic_DNA"/>
</dbReference>
<dbReference type="PROSITE" id="PS50943">
    <property type="entry name" value="HTH_CROC1"/>
    <property type="match status" value="1"/>
</dbReference>
<dbReference type="KEGG" id="sen:SACE_4145"/>
<dbReference type="STRING" id="405948.SACE_4145"/>
<dbReference type="InterPro" id="IPR001387">
    <property type="entry name" value="Cro/C1-type_HTH"/>
</dbReference>
<dbReference type="Proteomes" id="UP000006728">
    <property type="component" value="Chromosome"/>
</dbReference>
<dbReference type="RefSeq" id="WP_009946793.1">
    <property type="nucleotide sequence ID" value="NC_009142.1"/>
</dbReference>
<dbReference type="InterPro" id="IPR014710">
    <property type="entry name" value="RmlC-like_jellyroll"/>
</dbReference>
<dbReference type="PANTHER" id="PTHR46797:SF1">
    <property type="entry name" value="METHYLPHOSPHONATE SYNTHASE"/>
    <property type="match status" value="1"/>
</dbReference>
<reference evidence="1 2" key="1">
    <citation type="journal article" date="2007" name="Nat. Biotechnol.">
        <title>Complete genome sequence of the erythromycin-producing bacterium Saccharopolyspora erythraea NRRL23338.</title>
        <authorList>
            <person name="Oliynyk M."/>
            <person name="Samborskyy M."/>
            <person name="Lester J.B."/>
            <person name="Mironenko T."/>
            <person name="Scott N."/>
            <person name="Dickens S."/>
            <person name="Haydock S.F."/>
            <person name="Leadlay P.F."/>
        </authorList>
    </citation>
    <scope>NUCLEOTIDE SEQUENCE [LARGE SCALE GENOMIC DNA]</scope>
    <source>
        <strain evidence="2">ATCC 11635 / DSM 40517 / JCM 4748 / NBRC 13426 / NCIMB 8594 / NRRL 2338</strain>
    </source>
</reference>
<dbReference type="Gene3D" id="1.10.260.40">
    <property type="entry name" value="lambda repressor-like DNA-binding domains"/>
    <property type="match status" value="1"/>
</dbReference>
<dbReference type="SUPFAM" id="SSF47413">
    <property type="entry name" value="lambda repressor-like DNA-binding domains"/>
    <property type="match status" value="1"/>
</dbReference>
<dbReference type="eggNOG" id="COG1396">
    <property type="taxonomic scope" value="Bacteria"/>
</dbReference>
<dbReference type="GO" id="GO:0003677">
    <property type="term" value="F:DNA binding"/>
    <property type="evidence" value="ECO:0007669"/>
    <property type="project" value="InterPro"/>
</dbReference>
<keyword evidence="2" id="KW-1185">Reference proteome</keyword>
<dbReference type="Pfam" id="PF01381">
    <property type="entry name" value="HTH_3"/>
    <property type="match status" value="1"/>
</dbReference>
<sequence>MELVKVVGANLRAVRSVRGLSLSEVARRAAIGKGTLSELEAGQRNPTLETLYALAQVLEVPLGELLVETEAADGDRQVLVRAGGADLSGRTIDVQLMDRTAIGGFRQEIYRLYARAGSRYVSPGHRPRVVEQLLVHSGTLVAGPEQDPVTLGPGDYLRFDGGADHVYEAPGTDVVATLVMRYVDPVGDAGPGSPAP</sequence>
<dbReference type="InterPro" id="IPR011051">
    <property type="entry name" value="RmlC_Cupin_sf"/>
</dbReference>
<accession>A4FH89</accession>
<dbReference type="SUPFAM" id="SSF51182">
    <property type="entry name" value="RmlC-like cupins"/>
    <property type="match status" value="1"/>
</dbReference>
<name>A4FH89_SACEN</name>
<dbReference type="SMART" id="SM00530">
    <property type="entry name" value="HTH_XRE"/>
    <property type="match status" value="1"/>
</dbReference>
<evidence type="ECO:0000313" key="1">
    <source>
        <dbReference type="EMBL" id="CAM03414.1"/>
    </source>
</evidence>
<dbReference type="InterPro" id="IPR050807">
    <property type="entry name" value="TransReg_Diox_bact_type"/>
</dbReference>
<dbReference type="AlphaFoldDB" id="A4FH89"/>
<gene>
    <name evidence="1" type="ordered locus">SACE_4145</name>
</gene>
<proteinExistence type="predicted"/>
<organism evidence="1 2">
    <name type="scientific">Saccharopolyspora erythraea (strain ATCC 11635 / DSM 40517 / JCM 4748 / NBRC 13426 / NCIMB 8594 / NRRL 2338)</name>
    <dbReference type="NCBI Taxonomy" id="405948"/>
    <lineage>
        <taxon>Bacteria</taxon>
        <taxon>Bacillati</taxon>
        <taxon>Actinomycetota</taxon>
        <taxon>Actinomycetes</taxon>
        <taxon>Pseudonocardiales</taxon>
        <taxon>Pseudonocardiaceae</taxon>
        <taxon>Saccharopolyspora</taxon>
    </lineage>
</organism>
<dbReference type="Gene3D" id="2.60.120.10">
    <property type="entry name" value="Jelly Rolls"/>
    <property type="match status" value="1"/>
</dbReference>
<dbReference type="InterPro" id="IPR010982">
    <property type="entry name" value="Lambda_DNA-bd_dom_sf"/>
</dbReference>
<protein>
    <submittedName>
        <fullName evidence="1">HTH transcriptional regulator, XRE family, cupin domain</fullName>
    </submittedName>
</protein>
<dbReference type="CDD" id="cd02209">
    <property type="entry name" value="cupin_XRE_C"/>
    <property type="match status" value="1"/>
</dbReference>
<dbReference type="PANTHER" id="PTHR46797">
    <property type="entry name" value="HTH-TYPE TRANSCRIPTIONAL REGULATOR"/>
    <property type="match status" value="1"/>
</dbReference>
<evidence type="ECO:0000313" key="2">
    <source>
        <dbReference type="Proteomes" id="UP000006728"/>
    </source>
</evidence>
<dbReference type="HOGENOM" id="CLU_085376_5_2_11"/>